<protein>
    <submittedName>
        <fullName evidence="1">Uncharacterized protein</fullName>
    </submittedName>
</protein>
<dbReference type="Proteomes" id="UP000534286">
    <property type="component" value="Unassembled WGS sequence"/>
</dbReference>
<name>A0A7W7S5C5_9ACTN</name>
<dbReference type="Pfam" id="PF21848">
    <property type="entry name" value="DUF6907"/>
    <property type="match status" value="1"/>
</dbReference>
<gene>
    <name evidence="1" type="ORF">FHR32_008572</name>
</gene>
<accession>A0A7W7S5C5</accession>
<sequence length="90" mass="10243">MLDHSTDNAILLHEGETHTLRVSRRYEPRMPESVDVRVVQYLAEEACPVWHPFVEIAHHVGGRYRIINLTPQEARRLAATLLACADQAEA</sequence>
<dbReference type="AlphaFoldDB" id="A0A7W7S5C5"/>
<evidence type="ECO:0000313" key="2">
    <source>
        <dbReference type="Proteomes" id="UP000534286"/>
    </source>
</evidence>
<proteinExistence type="predicted"/>
<dbReference type="EMBL" id="JACHJU010000007">
    <property type="protein sequence ID" value="MBB4944169.1"/>
    <property type="molecule type" value="Genomic_DNA"/>
</dbReference>
<evidence type="ECO:0000313" key="1">
    <source>
        <dbReference type="EMBL" id="MBB4944169.1"/>
    </source>
</evidence>
<keyword evidence="2" id="KW-1185">Reference proteome</keyword>
<organism evidence="1 2">
    <name type="scientific">Streptosporangium album</name>
    <dbReference type="NCBI Taxonomy" id="47479"/>
    <lineage>
        <taxon>Bacteria</taxon>
        <taxon>Bacillati</taxon>
        <taxon>Actinomycetota</taxon>
        <taxon>Actinomycetes</taxon>
        <taxon>Streptosporangiales</taxon>
        <taxon>Streptosporangiaceae</taxon>
        <taxon>Streptosporangium</taxon>
    </lineage>
</organism>
<dbReference type="InterPro" id="IPR054202">
    <property type="entry name" value="DUF6907"/>
</dbReference>
<reference evidence="1 2" key="1">
    <citation type="submission" date="2020-08" db="EMBL/GenBank/DDBJ databases">
        <title>Sequencing the genomes of 1000 actinobacteria strains.</title>
        <authorList>
            <person name="Klenk H.-P."/>
        </authorList>
    </citation>
    <scope>NUCLEOTIDE SEQUENCE [LARGE SCALE GENOMIC DNA]</scope>
    <source>
        <strain evidence="1 2">DSM 43023</strain>
    </source>
</reference>
<comment type="caution">
    <text evidence="1">The sequence shown here is derived from an EMBL/GenBank/DDBJ whole genome shotgun (WGS) entry which is preliminary data.</text>
</comment>